<dbReference type="PRINTS" id="PR00459">
    <property type="entry name" value="ASPEROXIDASE"/>
</dbReference>
<dbReference type="InterPro" id="IPR002016">
    <property type="entry name" value="Haem_peroxidase"/>
</dbReference>
<dbReference type="PRINTS" id="PR00458">
    <property type="entry name" value="PEROXIDASE"/>
</dbReference>
<accession>A0A1J3FI35</accession>
<dbReference type="GO" id="GO:0000302">
    <property type="term" value="P:response to reactive oxygen species"/>
    <property type="evidence" value="ECO:0007669"/>
    <property type="project" value="TreeGrafter"/>
</dbReference>
<dbReference type="EMBL" id="GEVK01009077">
    <property type="protein sequence ID" value="JAU43755.1"/>
    <property type="molecule type" value="Transcribed_RNA"/>
</dbReference>
<evidence type="ECO:0000256" key="3">
    <source>
        <dbReference type="ARBA" id="ARBA00022723"/>
    </source>
</evidence>
<dbReference type="PANTHER" id="PTHR31356">
    <property type="entry name" value="THYLAKOID LUMENAL 29 KDA PROTEIN, CHLOROPLASTIC-RELATED"/>
    <property type="match status" value="1"/>
</dbReference>
<dbReference type="SMART" id="SM00367">
    <property type="entry name" value="LRR_CC"/>
    <property type="match status" value="3"/>
</dbReference>
<proteinExistence type="inferred from homology"/>
<dbReference type="Gene3D" id="3.80.10.10">
    <property type="entry name" value="Ribonuclease Inhibitor"/>
    <property type="match status" value="1"/>
</dbReference>
<keyword evidence="4" id="KW-0560">Oxidoreductase</keyword>
<dbReference type="GO" id="GO:0042744">
    <property type="term" value="P:hydrogen peroxide catabolic process"/>
    <property type="evidence" value="ECO:0007669"/>
    <property type="project" value="TreeGrafter"/>
</dbReference>
<sequence>MILRLTWYDAGTSDPKSKTGEPNGSIRNVEKYSHGACSGLEIAIDLCEAVKTKYPKISSADIYQLARVVAVELTRGPGISFAPGRKDSDACTDEGRLPDANQGHIHLTDVFCRMRLSDKDIVPAHTLGRAHRELPKKEGSKGLLKLSKDKTLFESLEDEDALESHKNLSPLSTHQTSIQSLPQDMMLEIFDRAGRCCAAVCQGWRKLYRSRQLELTIRESRHSFFPLKRRFFESLISLTLDFSLADYPEAPGGEVFVQPTDDDLSTVAAEFPQLQRIQLLGCDIVTSHGLTHLARGCQLAYIHLRDCRHFDDEAVLAVVRACRSLQHLQISLCEVTADAIELLRTLTVVTAHSCPRSVALALYPEPI</sequence>
<gene>
    <name evidence="8" type="ORF">LC_TR16805_c0_g1_i1_g.57892</name>
</gene>
<dbReference type="SUPFAM" id="SSF48113">
    <property type="entry name" value="Heme-dependent peroxidases"/>
    <property type="match status" value="1"/>
</dbReference>
<evidence type="ECO:0000256" key="1">
    <source>
        <dbReference type="ARBA" id="ARBA00022559"/>
    </source>
</evidence>
<evidence type="ECO:0000256" key="4">
    <source>
        <dbReference type="ARBA" id="ARBA00023002"/>
    </source>
</evidence>
<dbReference type="Gene3D" id="1.10.420.10">
    <property type="entry name" value="Peroxidase, domain 2"/>
    <property type="match status" value="1"/>
</dbReference>
<keyword evidence="1 8" id="KW-0575">Peroxidase</keyword>
<keyword evidence="2" id="KW-0349">Heme</keyword>
<dbReference type="GO" id="GO:0009507">
    <property type="term" value="C:chloroplast"/>
    <property type="evidence" value="ECO:0007669"/>
    <property type="project" value="TreeGrafter"/>
</dbReference>
<dbReference type="InterPro" id="IPR010255">
    <property type="entry name" value="Haem_peroxidase_sf"/>
</dbReference>
<reference evidence="8" key="1">
    <citation type="submission" date="2016-07" db="EMBL/GenBank/DDBJ databases">
        <title>De novo transcriptome assembly of four accessions of the metal hyperaccumulator plant Noccaea caerulescens.</title>
        <authorList>
            <person name="Blande D."/>
            <person name="Halimaa P."/>
            <person name="Tervahauta A.I."/>
            <person name="Aarts M.G."/>
            <person name="Karenlampi S.O."/>
        </authorList>
    </citation>
    <scope>NUCLEOTIDE SEQUENCE</scope>
</reference>
<dbReference type="PANTHER" id="PTHR31356:SF36">
    <property type="entry name" value="L-ASCORBATE PEROXIDASE 3"/>
    <property type="match status" value="1"/>
</dbReference>
<comment type="similarity">
    <text evidence="6">Belongs to the peroxidase family.</text>
</comment>
<dbReference type="InterPro" id="IPR032675">
    <property type="entry name" value="LRR_dom_sf"/>
</dbReference>
<evidence type="ECO:0000256" key="6">
    <source>
        <dbReference type="RuleBase" id="RU004241"/>
    </source>
</evidence>
<dbReference type="InterPro" id="IPR002207">
    <property type="entry name" value="Peroxidase_I"/>
</dbReference>
<feature type="domain" description="Plant heme peroxidase family profile" evidence="7">
    <location>
        <begin position="57"/>
        <end position="131"/>
    </location>
</feature>
<dbReference type="GO" id="GO:0034599">
    <property type="term" value="P:cellular response to oxidative stress"/>
    <property type="evidence" value="ECO:0007669"/>
    <property type="project" value="InterPro"/>
</dbReference>
<dbReference type="InterPro" id="IPR044831">
    <property type="entry name" value="Ccp1-like"/>
</dbReference>
<dbReference type="Gene3D" id="1.10.520.10">
    <property type="match status" value="1"/>
</dbReference>
<keyword evidence="5" id="KW-0408">Iron</keyword>
<evidence type="ECO:0000256" key="2">
    <source>
        <dbReference type="ARBA" id="ARBA00022617"/>
    </source>
</evidence>
<evidence type="ECO:0000259" key="7">
    <source>
        <dbReference type="PROSITE" id="PS50873"/>
    </source>
</evidence>
<dbReference type="Pfam" id="PF00141">
    <property type="entry name" value="peroxidase"/>
    <property type="match status" value="1"/>
</dbReference>
<dbReference type="InterPro" id="IPR006553">
    <property type="entry name" value="Leu-rich_rpt_Cys-con_subtyp"/>
</dbReference>
<dbReference type="GO" id="GO:0046872">
    <property type="term" value="F:metal ion binding"/>
    <property type="evidence" value="ECO:0007669"/>
    <property type="project" value="UniProtKB-KW"/>
</dbReference>
<organism evidence="8">
    <name type="scientific">Noccaea caerulescens</name>
    <name type="common">Alpine penny-cress</name>
    <name type="synonym">Thlaspi caerulescens</name>
    <dbReference type="NCBI Taxonomy" id="107243"/>
    <lineage>
        <taxon>Eukaryota</taxon>
        <taxon>Viridiplantae</taxon>
        <taxon>Streptophyta</taxon>
        <taxon>Embryophyta</taxon>
        <taxon>Tracheophyta</taxon>
        <taxon>Spermatophyta</taxon>
        <taxon>Magnoliopsida</taxon>
        <taxon>eudicotyledons</taxon>
        <taxon>Gunneridae</taxon>
        <taxon>Pentapetalae</taxon>
        <taxon>rosids</taxon>
        <taxon>malvids</taxon>
        <taxon>Brassicales</taxon>
        <taxon>Brassicaceae</taxon>
        <taxon>Coluteocarpeae</taxon>
        <taxon>Noccaea</taxon>
    </lineage>
</organism>
<keyword evidence="3" id="KW-0479">Metal-binding</keyword>
<dbReference type="PROSITE" id="PS50873">
    <property type="entry name" value="PEROXIDASE_4"/>
    <property type="match status" value="1"/>
</dbReference>
<dbReference type="SUPFAM" id="SSF52047">
    <property type="entry name" value="RNI-like"/>
    <property type="match status" value="1"/>
</dbReference>
<dbReference type="GO" id="GO:0020037">
    <property type="term" value="F:heme binding"/>
    <property type="evidence" value="ECO:0007669"/>
    <property type="project" value="InterPro"/>
</dbReference>
<name>A0A1J3FI35_NOCCA</name>
<dbReference type="GO" id="GO:0004601">
    <property type="term" value="F:peroxidase activity"/>
    <property type="evidence" value="ECO:0007669"/>
    <property type="project" value="UniProtKB-KW"/>
</dbReference>
<evidence type="ECO:0000256" key="5">
    <source>
        <dbReference type="ARBA" id="ARBA00023004"/>
    </source>
</evidence>
<evidence type="ECO:0000313" key="8">
    <source>
        <dbReference type="EMBL" id="JAU43755.1"/>
    </source>
</evidence>
<dbReference type="AlphaFoldDB" id="A0A1J3FI35"/>
<protein>
    <submittedName>
        <fullName evidence="8">L-ascorbate peroxidase 3, peroxisomal</fullName>
    </submittedName>
</protein>